<dbReference type="AlphaFoldDB" id="A0AAE1HRK5"/>
<keyword evidence="3" id="KW-1185">Reference proteome</keyword>
<proteinExistence type="predicted"/>
<sequence length="212" mass="21406">MREFFAAASVTSMPLEKQGLDLSAGGCGGGPGGGPGGGGAPLSGSLTGTFSAGLHAALAPLGPLGPLSPLGALGSLSRSADGLLPSLNLSVNLPLSLHLPQAPPLSYHLKDFKEMFLASLIRGKQAHVQAPRRGVGAPLRSWPGPGAPRGGRVLPLLLAARPRPACPASARRAVPAASVLAVLDLTRHGARGSLRLAGCAERACRVPLSRRR</sequence>
<protein>
    <submittedName>
        <fullName evidence="2">TPR and ankyrin repeat-containing protein 1</fullName>
    </submittedName>
</protein>
<organism evidence="2 3">
    <name type="scientific">Frankliniella fusca</name>
    <dbReference type="NCBI Taxonomy" id="407009"/>
    <lineage>
        <taxon>Eukaryota</taxon>
        <taxon>Metazoa</taxon>
        <taxon>Ecdysozoa</taxon>
        <taxon>Arthropoda</taxon>
        <taxon>Hexapoda</taxon>
        <taxon>Insecta</taxon>
        <taxon>Pterygota</taxon>
        <taxon>Neoptera</taxon>
        <taxon>Paraneoptera</taxon>
        <taxon>Thysanoptera</taxon>
        <taxon>Terebrantia</taxon>
        <taxon>Thripoidea</taxon>
        <taxon>Thripidae</taxon>
        <taxon>Frankliniella</taxon>
    </lineage>
</organism>
<feature type="region of interest" description="Disordered" evidence="1">
    <location>
        <begin position="22"/>
        <end position="42"/>
    </location>
</feature>
<evidence type="ECO:0000256" key="1">
    <source>
        <dbReference type="SAM" id="MobiDB-lite"/>
    </source>
</evidence>
<reference evidence="2" key="1">
    <citation type="submission" date="2021-07" db="EMBL/GenBank/DDBJ databases">
        <authorList>
            <person name="Catto M.A."/>
            <person name="Jacobson A."/>
            <person name="Kennedy G."/>
            <person name="Labadie P."/>
            <person name="Hunt B.G."/>
            <person name="Srinivasan R."/>
        </authorList>
    </citation>
    <scope>NUCLEOTIDE SEQUENCE</scope>
    <source>
        <strain evidence="2">PL_HMW_Pooled</strain>
        <tissue evidence="2">Head</tissue>
    </source>
</reference>
<dbReference type="EMBL" id="JAHWGI010001243">
    <property type="protein sequence ID" value="KAK3926084.1"/>
    <property type="molecule type" value="Genomic_DNA"/>
</dbReference>
<evidence type="ECO:0000313" key="3">
    <source>
        <dbReference type="Proteomes" id="UP001219518"/>
    </source>
</evidence>
<accession>A0AAE1HRK5</accession>
<evidence type="ECO:0000313" key="2">
    <source>
        <dbReference type="EMBL" id="KAK3926084.1"/>
    </source>
</evidence>
<dbReference type="Proteomes" id="UP001219518">
    <property type="component" value="Unassembled WGS sequence"/>
</dbReference>
<comment type="caution">
    <text evidence="2">The sequence shown here is derived from an EMBL/GenBank/DDBJ whole genome shotgun (WGS) entry which is preliminary data.</text>
</comment>
<gene>
    <name evidence="2" type="ORF">KUF71_014333</name>
</gene>
<name>A0AAE1HRK5_9NEOP</name>
<reference evidence="2" key="2">
    <citation type="journal article" date="2023" name="BMC Genomics">
        <title>Pest status, molecular evolution, and epigenetic factors derived from the genome assembly of Frankliniella fusca, a thysanopteran phytovirus vector.</title>
        <authorList>
            <person name="Catto M.A."/>
            <person name="Labadie P.E."/>
            <person name="Jacobson A.L."/>
            <person name="Kennedy G.G."/>
            <person name="Srinivasan R."/>
            <person name="Hunt B.G."/>
        </authorList>
    </citation>
    <scope>NUCLEOTIDE SEQUENCE</scope>
    <source>
        <strain evidence="2">PL_HMW_Pooled</strain>
    </source>
</reference>
<feature type="compositionally biased region" description="Gly residues" evidence="1">
    <location>
        <begin position="25"/>
        <end position="41"/>
    </location>
</feature>